<keyword evidence="1" id="KW-0812">Transmembrane</keyword>
<dbReference type="AlphaFoldDB" id="A0A6J4SWZ2"/>
<proteinExistence type="predicted"/>
<evidence type="ECO:0000256" key="1">
    <source>
        <dbReference type="SAM" id="Phobius"/>
    </source>
</evidence>
<reference evidence="2" key="1">
    <citation type="submission" date="2020-02" db="EMBL/GenBank/DDBJ databases">
        <authorList>
            <person name="Meier V. D."/>
        </authorList>
    </citation>
    <scope>NUCLEOTIDE SEQUENCE</scope>
    <source>
        <strain evidence="2">AVDCRST_MAG44</strain>
    </source>
</reference>
<name>A0A6J4SWZ2_9SPHN</name>
<evidence type="ECO:0000313" key="2">
    <source>
        <dbReference type="EMBL" id="CAA9507893.1"/>
    </source>
</evidence>
<sequence length="76" mass="8752">MDDETIWKRRLLAYMGARAFGLAIFFLGIAIIYTDLLREGGWRQVGAIIAILGVIDALFAPRLLKKSWDQQDRERK</sequence>
<organism evidence="2">
    <name type="scientific">uncultured Sphingomonas sp</name>
    <dbReference type="NCBI Taxonomy" id="158754"/>
    <lineage>
        <taxon>Bacteria</taxon>
        <taxon>Pseudomonadati</taxon>
        <taxon>Pseudomonadota</taxon>
        <taxon>Alphaproteobacteria</taxon>
        <taxon>Sphingomonadales</taxon>
        <taxon>Sphingomonadaceae</taxon>
        <taxon>Sphingomonas</taxon>
        <taxon>environmental samples</taxon>
    </lineage>
</organism>
<protein>
    <submittedName>
        <fullName evidence="2">Uncharacterized protein</fullName>
    </submittedName>
</protein>
<keyword evidence="1" id="KW-1133">Transmembrane helix</keyword>
<feature type="transmembrane region" description="Helical" evidence="1">
    <location>
        <begin position="45"/>
        <end position="64"/>
    </location>
</feature>
<gene>
    <name evidence="2" type="ORF">AVDCRST_MAG44-1142</name>
</gene>
<dbReference type="EMBL" id="CADCVY010000080">
    <property type="protein sequence ID" value="CAA9507893.1"/>
    <property type="molecule type" value="Genomic_DNA"/>
</dbReference>
<feature type="transmembrane region" description="Helical" evidence="1">
    <location>
        <begin position="12"/>
        <end position="33"/>
    </location>
</feature>
<keyword evidence="1" id="KW-0472">Membrane</keyword>
<accession>A0A6J4SWZ2</accession>